<dbReference type="HOGENOM" id="CLU_876049_0_0_2"/>
<proteinExistence type="predicted"/>
<dbReference type="EMBL" id="KE356561">
    <property type="protein sequence ID" value="ERG96991.1"/>
    <property type="molecule type" value="Genomic_DNA"/>
</dbReference>
<evidence type="ECO:0000313" key="1">
    <source>
        <dbReference type="EMBL" id="ERG96991.1"/>
    </source>
</evidence>
<name>U1PX20_9EURY</name>
<gene>
    <name evidence="1" type="ORF">J07HQW2_03477</name>
</gene>
<evidence type="ECO:0000313" key="2">
    <source>
        <dbReference type="Proteomes" id="UP000030710"/>
    </source>
</evidence>
<dbReference type="AlphaFoldDB" id="U1PX20"/>
<dbReference type="RefSeq" id="WP_021056453.1">
    <property type="nucleotide sequence ID" value="NZ_KE356561.1"/>
</dbReference>
<organism evidence="1 2">
    <name type="scientific">Haloquadratum walsbyi J07HQW2</name>
    <dbReference type="NCBI Taxonomy" id="1238425"/>
    <lineage>
        <taxon>Archaea</taxon>
        <taxon>Methanobacteriati</taxon>
        <taxon>Methanobacteriota</taxon>
        <taxon>Stenosarchaea group</taxon>
        <taxon>Halobacteria</taxon>
        <taxon>Halobacteriales</taxon>
        <taxon>Haloferacaceae</taxon>
        <taxon>Haloquadratum</taxon>
    </lineage>
</organism>
<sequence>MIEFVSESVSLDDFIERIAERTDEDPKSIRTFLDPFVDDGAVTSDAIEATVTDVSQILATAETRVDLATRTTADVREAVAAVPDLSIVQLRDRAFEERLADLRADVDELGEDLTAVRTGMGSAVDIYQAGVRLHEITTDAQDIVRVAHDLETELEAFEAWLNSANRRHDALIDEIEAAETSASSIAETIETLQSADEPNSEHWFDATIQTRVLETVVADLRVEEADLREWAEHEEKSFPDDVEARIKSLQDETAASAAALADHPDWDPLFDERLEVLEAELEALEPPIAWAQVDGHIAKAREVIDADDKTTHEG</sequence>
<dbReference type="Proteomes" id="UP000030710">
    <property type="component" value="Unassembled WGS sequence"/>
</dbReference>
<evidence type="ECO:0008006" key="3">
    <source>
        <dbReference type="Google" id="ProtNLM"/>
    </source>
</evidence>
<protein>
    <recommendedName>
        <fullName evidence="3">Halo transducer protein</fullName>
    </recommendedName>
</protein>
<dbReference type="STRING" id="1238425.J07HQW2_03477"/>
<reference evidence="1 2" key="1">
    <citation type="journal article" date="2013" name="PLoS ONE">
        <title>Assembly-driven community genomics of a hypersaline microbial ecosystem.</title>
        <authorList>
            <person name="Podell S."/>
            <person name="Ugalde J.A."/>
            <person name="Narasingarao P."/>
            <person name="Banfield J.F."/>
            <person name="Heidelberg K.B."/>
            <person name="Allen E.E."/>
        </authorList>
    </citation>
    <scope>NUCLEOTIDE SEQUENCE [LARGE SCALE GENOMIC DNA]</scope>
    <source>
        <strain evidence="2">J07HQW2</strain>
    </source>
</reference>
<dbReference type="eggNOG" id="arCOG08991">
    <property type="taxonomic scope" value="Archaea"/>
</dbReference>
<accession>U1PX20</accession>